<dbReference type="EMBL" id="JBHFAB010000001">
    <property type="protein sequence ID" value="MFC1415414.1"/>
    <property type="molecule type" value="Genomic_DNA"/>
</dbReference>
<feature type="compositionally biased region" description="Polar residues" evidence="1">
    <location>
        <begin position="329"/>
        <end position="339"/>
    </location>
</feature>
<gene>
    <name evidence="2" type="ORF">ACEZDE_01950</name>
</gene>
<feature type="compositionally biased region" description="Basic and acidic residues" evidence="1">
    <location>
        <begin position="340"/>
        <end position="354"/>
    </location>
</feature>
<sequence length="374" mass="42065">MPAAPPALKLRQPTGIVPWPLILIEGEESAGKTYSAAQFSASERIGQTYWIDLSEGSADEYAAIPGARYMIIDHDGSYRDIVEQLRAVHAEARRAALAGEPPVVVVVDSASALWQMLKTWTTERARRSGRNAAKLQADPDDTFDIGMNLWNDATTRWMEVIHLLQTLPGIAIVTARGKQVTAVDEDGRPVVERGKTVKDWRVQGQKDLAFDSSVWVRMFRDSDPQIIKARSLKLRIERGRALTVPDFTIEDLVFNRLGCSTDSQPRQITALVGDRVAQWLEEHDVEHLADVDELRQLWWSCLDPEHRLTRAEVVTIRNTIEQMVDELQNPPTEMGQRTPTDADRLRAAVQARDELPDEPDDEPKPARRSRRAAA</sequence>
<evidence type="ECO:0000313" key="3">
    <source>
        <dbReference type="Proteomes" id="UP001592531"/>
    </source>
</evidence>
<accession>A0ABV6VNU4</accession>
<feature type="region of interest" description="Disordered" evidence="1">
    <location>
        <begin position="325"/>
        <end position="374"/>
    </location>
</feature>
<protein>
    <submittedName>
        <fullName evidence="2">AAA family ATPase</fullName>
    </submittedName>
</protein>
<dbReference type="RefSeq" id="WP_380531047.1">
    <property type="nucleotide sequence ID" value="NZ_JBHFAB010000001.1"/>
</dbReference>
<reference evidence="2 3" key="1">
    <citation type="submission" date="2024-09" db="EMBL/GenBank/DDBJ databases">
        <authorList>
            <person name="Lee S.D."/>
        </authorList>
    </citation>
    <scope>NUCLEOTIDE SEQUENCE [LARGE SCALE GENOMIC DNA]</scope>
    <source>
        <strain evidence="2 3">N8-3</strain>
    </source>
</reference>
<comment type="caution">
    <text evidence="2">The sequence shown here is derived from an EMBL/GenBank/DDBJ whole genome shotgun (WGS) entry which is preliminary data.</text>
</comment>
<dbReference type="Gene3D" id="3.40.50.300">
    <property type="entry name" value="P-loop containing nucleotide triphosphate hydrolases"/>
    <property type="match status" value="1"/>
</dbReference>
<dbReference type="SUPFAM" id="SSF52540">
    <property type="entry name" value="P-loop containing nucleoside triphosphate hydrolases"/>
    <property type="match status" value="1"/>
</dbReference>
<evidence type="ECO:0000313" key="2">
    <source>
        <dbReference type="EMBL" id="MFC1415414.1"/>
    </source>
</evidence>
<keyword evidence="3" id="KW-1185">Reference proteome</keyword>
<organism evidence="2 3">
    <name type="scientific">Streptacidiphilus cavernicola</name>
    <dbReference type="NCBI Taxonomy" id="3342716"/>
    <lineage>
        <taxon>Bacteria</taxon>
        <taxon>Bacillati</taxon>
        <taxon>Actinomycetota</taxon>
        <taxon>Actinomycetes</taxon>
        <taxon>Kitasatosporales</taxon>
        <taxon>Streptomycetaceae</taxon>
        <taxon>Streptacidiphilus</taxon>
    </lineage>
</organism>
<dbReference type="InterPro" id="IPR027417">
    <property type="entry name" value="P-loop_NTPase"/>
</dbReference>
<name>A0ABV6VNU4_9ACTN</name>
<proteinExistence type="predicted"/>
<dbReference type="Proteomes" id="UP001592531">
    <property type="component" value="Unassembled WGS sequence"/>
</dbReference>
<evidence type="ECO:0000256" key="1">
    <source>
        <dbReference type="SAM" id="MobiDB-lite"/>
    </source>
</evidence>
<dbReference type="Pfam" id="PF13479">
    <property type="entry name" value="AAA_24"/>
    <property type="match status" value="1"/>
</dbReference>